<dbReference type="OrthoDB" id="4119967at2759"/>
<keyword evidence="3" id="KW-1185">Reference proteome</keyword>
<comment type="caution">
    <text evidence="2">The sequence shown here is derived from an EMBL/GenBank/DDBJ whole genome shotgun (WGS) entry which is preliminary data.</text>
</comment>
<dbReference type="GeneID" id="28731932"/>
<protein>
    <recommendedName>
        <fullName evidence="1">NmrA-like domain-containing protein</fullName>
    </recommendedName>
</protein>
<dbReference type="RefSeq" id="XP_017994296.1">
    <property type="nucleotide sequence ID" value="XM_018140053.1"/>
</dbReference>
<sequence>MAQPTPIRILITLATGTQSSSLIRALSRHALTTHTPITIHATTRTPSSQLAQDLQSTNTNAFTTIHLFQTDLSDPVTLIAPTTNVTHAFLNVTPVLTDVTLEAKHAKNVLAALAAHASSTLQRIVYTSASSVRDPAVPGNYNGLDQHPWMKAYYESKFGIEEAVIDLATNTLAGKGVDWTVLQPGTFLSNLLPPVSKFMYPGIAKKDGAEEERHVVTTALVPDFKSDWVDPECIGSFALNALLLPDGDERYGEYYRGKRVKIAAWPLTMREVVQSLNEYLASEARPEGVPEGTKVKVRNLSKEEVEREVEKGDVLTASRLFQNENRGVFGGEWMEGIGERYGVEMGNLERFWLREGRAGRVAEGLGY</sequence>
<name>A0A0N1H2I1_9EURO</name>
<dbReference type="PANTHER" id="PTHR43162:SF1">
    <property type="entry name" value="PRESTALK A DIFFERENTIATION PROTEIN A"/>
    <property type="match status" value="1"/>
</dbReference>
<dbReference type="PANTHER" id="PTHR43162">
    <property type="match status" value="1"/>
</dbReference>
<reference evidence="2 3" key="1">
    <citation type="submission" date="2015-06" db="EMBL/GenBank/DDBJ databases">
        <title>Draft genome of the ant-associated black yeast Phialophora attae CBS 131958.</title>
        <authorList>
            <person name="Moreno L.F."/>
            <person name="Stielow B.J."/>
            <person name="de Hoog S."/>
            <person name="Vicente V.A."/>
            <person name="Weiss V.A."/>
            <person name="de Vries M."/>
            <person name="Cruz L.M."/>
            <person name="Souza E.M."/>
        </authorList>
    </citation>
    <scope>NUCLEOTIDE SEQUENCE [LARGE SCALE GENOMIC DNA]</scope>
    <source>
        <strain evidence="2 3">CBS 131958</strain>
    </source>
</reference>
<organism evidence="2 3">
    <name type="scientific">Cyphellophora attinorum</name>
    <dbReference type="NCBI Taxonomy" id="1664694"/>
    <lineage>
        <taxon>Eukaryota</taxon>
        <taxon>Fungi</taxon>
        <taxon>Dikarya</taxon>
        <taxon>Ascomycota</taxon>
        <taxon>Pezizomycotina</taxon>
        <taxon>Eurotiomycetes</taxon>
        <taxon>Chaetothyriomycetidae</taxon>
        <taxon>Chaetothyriales</taxon>
        <taxon>Cyphellophoraceae</taxon>
        <taxon>Cyphellophora</taxon>
    </lineage>
</organism>
<evidence type="ECO:0000259" key="1">
    <source>
        <dbReference type="Pfam" id="PF05368"/>
    </source>
</evidence>
<dbReference type="Proteomes" id="UP000038010">
    <property type="component" value="Unassembled WGS sequence"/>
</dbReference>
<dbReference type="SUPFAM" id="SSF51735">
    <property type="entry name" value="NAD(P)-binding Rossmann-fold domains"/>
    <property type="match status" value="1"/>
</dbReference>
<feature type="domain" description="NmrA-like" evidence="1">
    <location>
        <begin position="8"/>
        <end position="297"/>
    </location>
</feature>
<dbReference type="Pfam" id="PF05368">
    <property type="entry name" value="NmrA"/>
    <property type="match status" value="1"/>
</dbReference>
<dbReference type="Gene3D" id="3.40.50.720">
    <property type="entry name" value="NAD(P)-binding Rossmann-like Domain"/>
    <property type="match status" value="1"/>
</dbReference>
<dbReference type="EMBL" id="LFJN01000065">
    <property type="protein sequence ID" value="KPI34333.1"/>
    <property type="molecule type" value="Genomic_DNA"/>
</dbReference>
<dbReference type="InterPro" id="IPR051604">
    <property type="entry name" value="Ergot_Alk_Oxidoreductase"/>
</dbReference>
<accession>A0A0N1H2I1</accession>
<dbReference type="InterPro" id="IPR008030">
    <property type="entry name" value="NmrA-like"/>
</dbReference>
<proteinExistence type="predicted"/>
<dbReference type="VEuPathDB" id="FungiDB:AB675_11225"/>
<dbReference type="InterPro" id="IPR036291">
    <property type="entry name" value="NAD(P)-bd_dom_sf"/>
</dbReference>
<gene>
    <name evidence="2" type="ORF">AB675_11225</name>
</gene>
<evidence type="ECO:0000313" key="3">
    <source>
        <dbReference type="Proteomes" id="UP000038010"/>
    </source>
</evidence>
<dbReference type="STRING" id="1664694.A0A0N1H2I1"/>
<evidence type="ECO:0000313" key="2">
    <source>
        <dbReference type="EMBL" id="KPI34333.1"/>
    </source>
</evidence>
<dbReference type="AlphaFoldDB" id="A0A0N1H2I1"/>